<feature type="domain" description="MIF4G" evidence="5">
    <location>
        <begin position="513"/>
        <end position="706"/>
    </location>
</feature>
<dbReference type="SUPFAM" id="SSF48371">
    <property type="entry name" value="ARM repeat"/>
    <property type="match status" value="3"/>
</dbReference>
<feature type="compositionally biased region" description="Low complexity" evidence="4">
    <location>
        <begin position="348"/>
        <end position="357"/>
    </location>
</feature>
<dbReference type="InterPro" id="IPR016024">
    <property type="entry name" value="ARM-type_fold"/>
</dbReference>
<dbReference type="GO" id="GO:0000184">
    <property type="term" value="P:nuclear-transcribed mRNA catabolic process, nonsense-mediated decay"/>
    <property type="evidence" value="ECO:0007669"/>
    <property type="project" value="InterPro"/>
</dbReference>
<dbReference type="OrthoDB" id="27832at2759"/>
<name>A0A0V0TL53_9BILA</name>
<keyword evidence="7" id="KW-1185">Reference proteome</keyword>
<dbReference type="Proteomes" id="UP000055048">
    <property type="component" value="Unassembled WGS sequence"/>
</dbReference>
<dbReference type="GO" id="GO:0003723">
    <property type="term" value="F:RNA binding"/>
    <property type="evidence" value="ECO:0007669"/>
    <property type="project" value="InterPro"/>
</dbReference>
<evidence type="ECO:0000259" key="5">
    <source>
        <dbReference type="SMART" id="SM00543"/>
    </source>
</evidence>
<evidence type="ECO:0000313" key="6">
    <source>
        <dbReference type="EMBL" id="KRX39754.1"/>
    </source>
</evidence>
<feature type="region of interest" description="Disordered" evidence="4">
    <location>
        <begin position="342"/>
        <end position="373"/>
    </location>
</feature>
<dbReference type="Pfam" id="PF04050">
    <property type="entry name" value="Upf2"/>
    <property type="match status" value="1"/>
</dbReference>
<dbReference type="InterPro" id="IPR039762">
    <property type="entry name" value="Nmd2/UPF2"/>
</dbReference>
<feature type="region of interest" description="Disordered" evidence="4">
    <location>
        <begin position="1238"/>
        <end position="1257"/>
    </location>
</feature>
<dbReference type="InterPro" id="IPR003890">
    <property type="entry name" value="MIF4G-like_typ-3"/>
</dbReference>
<evidence type="ECO:0000256" key="3">
    <source>
        <dbReference type="SAM" id="Coils"/>
    </source>
</evidence>
<proteinExistence type="predicted"/>
<dbReference type="PANTHER" id="PTHR12839">
    <property type="entry name" value="NONSENSE-MEDIATED MRNA DECAY PROTEIN 2 UP-FRAMESHIFT SUPPRESSOR 2"/>
    <property type="match status" value="1"/>
</dbReference>
<evidence type="ECO:0000313" key="7">
    <source>
        <dbReference type="Proteomes" id="UP000055048"/>
    </source>
</evidence>
<feature type="region of interest" description="Disordered" evidence="4">
    <location>
        <begin position="476"/>
        <end position="508"/>
    </location>
</feature>
<dbReference type="Gene3D" id="1.25.40.180">
    <property type="match status" value="3"/>
</dbReference>
<evidence type="ECO:0000256" key="1">
    <source>
        <dbReference type="ARBA" id="ARBA00004496"/>
    </source>
</evidence>
<comment type="subcellular location">
    <subcellularLocation>
        <location evidence="1">Cytoplasm</location>
    </subcellularLocation>
</comment>
<feature type="domain" description="MIF4G" evidence="5">
    <location>
        <begin position="724"/>
        <end position="942"/>
    </location>
</feature>
<feature type="non-terminal residue" evidence="6">
    <location>
        <position position="1"/>
    </location>
</feature>
<protein>
    <submittedName>
        <fullName evidence="6">Regulator of nonsense transcripts UPF2</fullName>
    </submittedName>
</protein>
<feature type="domain" description="MIF4G" evidence="5">
    <location>
        <begin position="77"/>
        <end position="274"/>
    </location>
</feature>
<dbReference type="STRING" id="144512.A0A0V0TL53"/>
<reference evidence="6 7" key="1">
    <citation type="submission" date="2015-01" db="EMBL/GenBank/DDBJ databases">
        <title>Evolution of Trichinella species and genotypes.</title>
        <authorList>
            <person name="Korhonen P.K."/>
            <person name="Edoardo P."/>
            <person name="Giuseppe L.R."/>
            <person name="Gasser R.B."/>
        </authorList>
    </citation>
    <scope>NUCLEOTIDE SEQUENCE [LARGE SCALE GENOMIC DNA]</scope>
    <source>
        <strain evidence="6">ISS417</strain>
    </source>
</reference>
<dbReference type="GO" id="GO:0035145">
    <property type="term" value="C:exon-exon junction complex"/>
    <property type="evidence" value="ECO:0007669"/>
    <property type="project" value="TreeGrafter"/>
</dbReference>
<feature type="coiled-coil region" evidence="3">
    <location>
        <begin position="1033"/>
        <end position="1070"/>
    </location>
</feature>
<sequence length="1257" mass="145393">LGLDFQNDYFIEVDFMSTVEVKSLGSGVEPVTDDEILSSIQQSIDRLGRKREIRQANLTAVETRPDETFLRKLDSSLKKNTAFVKRLKTFTESQSANIIRDFRTLNLSRYVTEMVSSLCEAKLKNSDIIPLIEFCSLAHQRYADFSGFLLDYFKRTFSSSDSKVATNMSKLRVDLRFLVELLLHGILTEKEAAPVLLDAVTIITRLEKERKFTFLSTLVSFCRQCGEDLLGLLPRNFRTVAQQKKIDYHCSDLISEELREKLMMKVKAYYNALIVHVSGLNGELLKMRQKNMRQMESKGEVHPAAVRNFEELKSTLDKLIQSMNTLANWLDVDTPHLPDEATLEESGESIQKSVVSKSSEESQSESPFEDEESRLFYTSLPQLKEMLPQILFQDAQKNQENFSSEKDMEAMRALEKEMSEQMKKQSRIIIIIIIIHLNCKQKPLQVDNELKMENQNGVDQSSVSYTDVDGISEETNTAELEDECVKSENCKSVNNGEKSEEDHEDSSNVSSSILQMKSFIAKLPLLINRDMIDQAAIEYATHLNTKSNRRRLIKTLFEVHRSRLDLLPFYSRLIAILDPVFPDIRNEICHLLISQFRHHIRKKDQVQIESKVKVCRYIGELVKFGIFPKSDALLCFKLLLMDFRHHNIEMACAILDSSGYYLFHSSDSHLKMKFLLEQMKRRAETLYLDFRYQGMIMNAYYTCYPESVQPVVESCDQVEVPIVFKYIWHLVSNRTVLKEVEFVLKEMQKIDWSDANVVNYVVRIFSEPWLLRAQYFNCIASVLCGIAEFYPIVGVRVSLYVADNVLEIFRSSLESDSMLNQQQRMSLCMYMGELYNYKLINTSAYFNSLYLLLTLNVESVEGADIPTPVEGLFRIRLACAMLQLCGSYFSRGVGAQKMTCYLKYLQQYCLRQASRECWKNDESAVLKVKALLKETIEGLRKHGFVIFSTLEEANEAISAMEADCRTRMEHLVKTRYCCNDSAMHEMYELEEHLPDSGELDVDVVRETSHGEEYDEEDSDSSTIEANDHYFAEEEEFDEEEDDFEVQEEEEEEEEEEDEELEEEEEEDDDDMLEEFNKCALGDEEFLNDSSFNVEYEKLVNNMIQQRINEQVKIPQFDTAPSQITKNNQINIANAEIVQEPEDSVTSEQKVKFLLLTKNKSNRSVVKTIQVPEGSDLAMNWKHREAAALKEKERMKRLTLNMTQRMQYEDNADANQSPHTNADTFLESKKSSIGYQMKQTNTKEFPGNSREMNSNGWF</sequence>
<dbReference type="SMART" id="SM00543">
    <property type="entry name" value="MIF4G"/>
    <property type="match status" value="3"/>
</dbReference>
<comment type="caution">
    <text evidence="6">The sequence shown here is derived from an EMBL/GenBank/DDBJ whole genome shotgun (WGS) entry which is preliminary data.</text>
</comment>
<keyword evidence="3" id="KW-0175">Coiled coil</keyword>
<evidence type="ECO:0000256" key="4">
    <source>
        <dbReference type="SAM" id="MobiDB-lite"/>
    </source>
</evidence>
<accession>A0A0V0TL53</accession>
<dbReference type="GO" id="GO:0005737">
    <property type="term" value="C:cytoplasm"/>
    <property type="evidence" value="ECO:0007669"/>
    <property type="project" value="UniProtKB-SubCell"/>
</dbReference>
<organism evidence="6 7">
    <name type="scientific">Trichinella murrelli</name>
    <dbReference type="NCBI Taxonomy" id="144512"/>
    <lineage>
        <taxon>Eukaryota</taxon>
        <taxon>Metazoa</taxon>
        <taxon>Ecdysozoa</taxon>
        <taxon>Nematoda</taxon>
        <taxon>Enoplea</taxon>
        <taxon>Dorylaimia</taxon>
        <taxon>Trichinellida</taxon>
        <taxon>Trichinellidae</taxon>
        <taxon>Trichinella</taxon>
    </lineage>
</organism>
<dbReference type="InterPro" id="IPR007193">
    <property type="entry name" value="Upf2/Nmd2_C"/>
</dbReference>
<dbReference type="PANTHER" id="PTHR12839:SF7">
    <property type="entry name" value="REGULATOR OF NONSENSE TRANSCRIPTS 2"/>
    <property type="match status" value="1"/>
</dbReference>
<gene>
    <name evidence="6" type="primary">UPF2</name>
    <name evidence="6" type="ORF">T05_16071</name>
</gene>
<feature type="region of interest" description="Disordered" evidence="4">
    <location>
        <begin position="1033"/>
        <end position="1070"/>
    </location>
</feature>
<dbReference type="Pfam" id="PF02854">
    <property type="entry name" value="MIF4G"/>
    <property type="match status" value="3"/>
</dbReference>
<dbReference type="EMBL" id="JYDJ01000223">
    <property type="protein sequence ID" value="KRX39754.1"/>
    <property type="molecule type" value="Genomic_DNA"/>
</dbReference>
<dbReference type="AlphaFoldDB" id="A0A0V0TL53"/>
<keyword evidence="2" id="KW-0963">Cytoplasm</keyword>
<evidence type="ECO:0000256" key="2">
    <source>
        <dbReference type="ARBA" id="ARBA00022490"/>
    </source>
</evidence>